<keyword evidence="3" id="KW-1185">Reference proteome</keyword>
<gene>
    <name evidence="2" type="ORF">Thi970DRAFT_00300</name>
</gene>
<dbReference type="Proteomes" id="UP000002964">
    <property type="component" value="Unassembled WGS sequence"/>
</dbReference>
<sequence>MTQSLTTLDNSLPAPVAIDPDRLARLEEKARLSAVIEPWKPEPGDTLTGAIVGSRKEQGPFGPQHQALIQRPDGSVVAVWLTAWLLERLRAEDAEIGSLVALTFHGQEQSKTGKRFNRMTVVVG</sequence>
<dbReference type="HOGENOM" id="CLU_2107902_0_0_6"/>
<evidence type="ECO:0000256" key="1">
    <source>
        <dbReference type="SAM" id="MobiDB-lite"/>
    </source>
</evidence>
<proteinExistence type="predicted"/>
<dbReference type="EMBL" id="JH603164">
    <property type="protein sequence ID" value="EIC23789.1"/>
    <property type="molecule type" value="Genomic_DNA"/>
</dbReference>
<dbReference type="eggNOG" id="ENOG5033FI7">
    <property type="taxonomic scope" value="Bacteria"/>
</dbReference>
<dbReference type="RefSeq" id="WP_009146763.1">
    <property type="nucleotide sequence ID" value="NZ_CP121471.1"/>
</dbReference>
<protein>
    <submittedName>
        <fullName evidence="2">Uncharacterized protein</fullName>
    </submittedName>
</protein>
<feature type="region of interest" description="Disordered" evidence="1">
    <location>
        <begin position="39"/>
        <end position="67"/>
    </location>
</feature>
<dbReference type="OrthoDB" id="5775283at2"/>
<evidence type="ECO:0000313" key="3">
    <source>
        <dbReference type="Proteomes" id="UP000002964"/>
    </source>
</evidence>
<name>H8YVZ8_9GAMM</name>
<reference evidence="3" key="1">
    <citation type="submission" date="2011-06" db="EMBL/GenBank/DDBJ databases">
        <authorList>
            <consortium name="US DOE Joint Genome Institute (JGI-PGF)"/>
            <person name="Lucas S."/>
            <person name="Han J."/>
            <person name="Lapidus A."/>
            <person name="Cheng J.-F."/>
            <person name="Goodwin L."/>
            <person name="Pitluck S."/>
            <person name="Peters L."/>
            <person name="Land M.L."/>
            <person name="Hauser L."/>
            <person name="Vogl K."/>
            <person name="Liu Z."/>
            <person name="Overmann J."/>
            <person name="Frigaard N.-U."/>
            <person name="Bryant D.A."/>
            <person name="Woyke T.J."/>
        </authorList>
    </citation>
    <scope>NUCLEOTIDE SEQUENCE [LARGE SCALE GENOMIC DNA]</scope>
    <source>
        <strain evidence="3">970</strain>
    </source>
</reference>
<dbReference type="AlphaFoldDB" id="H8YVZ8"/>
<evidence type="ECO:0000313" key="2">
    <source>
        <dbReference type="EMBL" id="EIC23789.1"/>
    </source>
</evidence>
<reference evidence="2 3" key="2">
    <citation type="submission" date="2011-11" db="EMBL/GenBank/DDBJ databases">
        <authorList>
            <consortium name="US DOE Joint Genome Institute"/>
            <person name="Lucas S."/>
            <person name="Han J."/>
            <person name="Lapidus A."/>
            <person name="Cheng J.-F."/>
            <person name="Goodwin L."/>
            <person name="Pitluck S."/>
            <person name="Peters L."/>
            <person name="Ovchinnikova G."/>
            <person name="Zhang X."/>
            <person name="Detter J.C."/>
            <person name="Han C."/>
            <person name="Tapia R."/>
            <person name="Land M."/>
            <person name="Hauser L."/>
            <person name="Kyrpides N."/>
            <person name="Ivanova N."/>
            <person name="Pagani I."/>
            <person name="Vogl K."/>
            <person name="Liu Z."/>
            <person name="Overmann J."/>
            <person name="Frigaard N.-U."/>
            <person name="Bryant D."/>
            <person name="Woyke T."/>
        </authorList>
    </citation>
    <scope>NUCLEOTIDE SEQUENCE [LARGE SCALE GENOMIC DNA]</scope>
    <source>
        <strain evidence="2 3">970</strain>
    </source>
</reference>
<dbReference type="STRING" id="631362.Thi970DRAFT_00300"/>
<organism evidence="2 3">
    <name type="scientific">Thiorhodovibrio frisius</name>
    <dbReference type="NCBI Taxonomy" id="631362"/>
    <lineage>
        <taxon>Bacteria</taxon>
        <taxon>Pseudomonadati</taxon>
        <taxon>Pseudomonadota</taxon>
        <taxon>Gammaproteobacteria</taxon>
        <taxon>Chromatiales</taxon>
        <taxon>Chromatiaceae</taxon>
        <taxon>Thiorhodovibrio</taxon>
    </lineage>
</organism>
<accession>H8YVZ8</accession>